<dbReference type="EMBL" id="QUSY01001748">
    <property type="protein sequence ID" value="RHY23769.1"/>
    <property type="molecule type" value="Genomic_DNA"/>
</dbReference>
<protein>
    <submittedName>
        <fullName evidence="2">Uncharacterized protein</fullName>
    </submittedName>
</protein>
<evidence type="ECO:0000313" key="2">
    <source>
        <dbReference type="EMBL" id="RHY23769.1"/>
    </source>
</evidence>
<keyword evidence="3" id="KW-1185">Reference proteome</keyword>
<comment type="caution">
    <text evidence="2">The sequence shown here is derived from an EMBL/GenBank/DDBJ whole genome shotgun (WGS) entry which is preliminary data.</text>
</comment>
<accession>A0A418AJD6</accession>
<gene>
    <name evidence="2" type="ORF">DYB32_009658</name>
</gene>
<dbReference type="VEuPathDB" id="FungiDB:H310_12830"/>
<dbReference type="Proteomes" id="UP000285060">
    <property type="component" value="Unassembled WGS sequence"/>
</dbReference>
<evidence type="ECO:0000313" key="3">
    <source>
        <dbReference type="Proteomes" id="UP000285060"/>
    </source>
</evidence>
<reference evidence="2 3" key="1">
    <citation type="submission" date="2018-08" db="EMBL/GenBank/DDBJ databases">
        <title>Aphanomyces genome sequencing and annotation.</title>
        <authorList>
            <person name="Minardi D."/>
            <person name="Oidtmann B."/>
            <person name="Van Der Giezen M."/>
            <person name="Studholme D.J."/>
        </authorList>
    </citation>
    <scope>NUCLEOTIDE SEQUENCE [LARGE SCALE GENOMIC DNA]</scope>
    <source>
        <strain evidence="2 3">NJM0002</strain>
    </source>
</reference>
<dbReference type="AlphaFoldDB" id="A0A418AJD6"/>
<sequence length="219" mass="24416">MHCDSVRRDWKNDVQSSGPGMSHAVATCFGQETGSKMLVKACDSLLYNIDIDYSGQRLIFGKDHGVATRFRSFPNGADPEGLTVGRVIFTLDTYHVANDRAHDTVLQVGICPFVNGVPNCTKSDLPGRVPITDFDEIVDVAWYPTSPIVVDSSTQYWFVAFANKLEFENSPRWWLGRKEFNNDPNGDVVFAITRSPDGPWKTIADDEHRIVGCMRVVAN</sequence>
<organism evidence="2 3">
    <name type="scientific">Aphanomyces invadans</name>
    <dbReference type="NCBI Taxonomy" id="157072"/>
    <lineage>
        <taxon>Eukaryota</taxon>
        <taxon>Sar</taxon>
        <taxon>Stramenopiles</taxon>
        <taxon>Oomycota</taxon>
        <taxon>Saprolegniomycetes</taxon>
        <taxon>Saprolegniales</taxon>
        <taxon>Verrucalvaceae</taxon>
        <taxon>Aphanomyces</taxon>
    </lineage>
</organism>
<feature type="compositionally biased region" description="Basic and acidic residues" evidence="1">
    <location>
        <begin position="1"/>
        <end position="12"/>
    </location>
</feature>
<feature type="region of interest" description="Disordered" evidence="1">
    <location>
        <begin position="1"/>
        <end position="20"/>
    </location>
</feature>
<proteinExistence type="predicted"/>
<name>A0A418AJD6_9STRA</name>
<evidence type="ECO:0000256" key="1">
    <source>
        <dbReference type="SAM" id="MobiDB-lite"/>
    </source>
</evidence>